<organism evidence="6 7">
    <name type="scientific">Paenibacillus profundus</name>
    <dbReference type="NCBI Taxonomy" id="1173085"/>
    <lineage>
        <taxon>Bacteria</taxon>
        <taxon>Bacillati</taxon>
        <taxon>Bacillota</taxon>
        <taxon>Bacilli</taxon>
        <taxon>Bacillales</taxon>
        <taxon>Paenibacillaceae</taxon>
        <taxon>Paenibacillus</taxon>
    </lineage>
</organism>
<reference evidence="6 7" key="1">
    <citation type="submission" date="2021-11" db="EMBL/GenBank/DDBJ databases">
        <title>Draft genome sequence of Paenibacillus profundus YoMME, a new Gram-positive bacteria with exoelectrogenic properties.</title>
        <authorList>
            <person name="Hubenova Y."/>
            <person name="Hubenova E."/>
            <person name="Manasiev Y."/>
            <person name="Peykov S."/>
            <person name="Mitov M."/>
        </authorList>
    </citation>
    <scope>NUCLEOTIDE SEQUENCE [LARGE SCALE GENOMIC DNA]</scope>
    <source>
        <strain evidence="6 7">YoMME</strain>
    </source>
</reference>
<feature type="domain" description="J" evidence="5">
    <location>
        <begin position="3"/>
        <end position="68"/>
    </location>
</feature>
<feature type="region of interest" description="Disordered" evidence="4">
    <location>
        <begin position="27"/>
        <end position="46"/>
    </location>
</feature>
<evidence type="ECO:0000256" key="1">
    <source>
        <dbReference type="ARBA" id="ARBA00022705"/>
    </source>
</evidence>
<name>A0ABS8YII0_9BACL</name>
<sequence length="155" mass="17330">MVNYYDLLGVRRDAAPEELKKAYRRLAKQHHPDVNGGSPEAEQRFKQIHEAYAVLQDEASRKAYDDRLDGKKQGQGPGRERGAQSEGQRADRGEAAAQGARANFDPRNVEADFARFFGFDPKTKRPSGNKDGGKGAANPIDTSDLFQRYFGMKKK</sequence>
<evidence type="ECO:0000313" key="6">
    <source>
        <dbReference type="EMBL" id="MCE5170365.1"/>
    </source>
</evidence>
<dbReference type="InterPro" id="IPR036869">
    <property type="entry name" value="J_dom_sf"/>
</dbReference>
<evidence type="ECO:0000256" key="2">
    <source>
        <dbReference type="ARBA" id="ARBA00023016"/>
    </source>
</evidence>
<dbReference type="InterPro" id="IPR018253">
    <property type="entry name" value="DnaJ_domain_CS"/>
</dbReference>
<evidence type="ECO:0000259" key="5">
    <source>
        <dbReference type="PROSITE" id="PS50076"/>
    </source>
</evidence>
<evidence type="ECO:0000313" key="7">
    <source>
        <dbReference type="Proteomes" id="UP001199916"/>
    </source>
</evidence>
<feature type="region of interest" description="Disordered" evidence="4">
    <location>
        <begin position="56"/>
        <end position="106"/>
    </location>
</feature>
<dbReference type="PRINTS" id="PR00625">
    <property type="entry name" value="JDOMAIN"/>
</dbReference>
<dbReference type="InterPro" id="IPR001623">
    <property type="entry name" value="DnaJ_domain"/>
</dbReference>
<keyword evidence="1" id="KW-0235">DNA replication</keyword>
<comment type="caution">
    <text evidence="6">The sequence shown here is derived from an EMBL/GenBank/DDBJ whole genome shotgun (WGS) entry which is preliminary data.</text>
</comment>
<dbReference type="SUPFAM" id="SSF46565">
    <property type="entry name" value="Chaperone J-domain"/>
    <property type="match status" value="1"/>
</dbReference>
<keyword evidence="7" id="KW-1185">Reference proteome</keyword>
<keyword evidence="2" id="KW-0346">Stress response</keyword>
<dbReference type="PANTHER" id="PTHR44145">
    <property type="entry name" value="DNAJ HOMOLOG SUBFAMILY A MEMBER 3, MITOCHONDRIAL"/>
    <property type="match status" value="1"/>
</dbReference>
<feature type="compositionally biased region" description="Basic and acidic residues" evidence="4">
    <location>
        <begin position="58"/>
        <end position="94"/>
    </location>
</feature>
<keyword evidence="3" id="KW-0143">Chaperone</keyword>
<evidence type="ECO:0000256" key="3">
    <source>
        <dbReference type="ARBA" id="ARBA00023186"/>
    </source>
</evidence>
<dbReference type="RefSeq" id="WP_233697110.1">
    <property type="nucleotide sequence ID" value="NZ_JAJNBZ010000009.1"/>
</dbReference>
<dbReference type="EMBL" id="JAJNBZ010000009">
    <property type="protein sequence ID" value="MCE5170365.1"/>
    <property type="molecule type" value="Genomic_DNA"/>
</dbReference>
<dbReference type="CDD" id="cd06257">
    <property type="entry name" value="DnaJ"/>
    <property type="match status" value="1"/>
</dbReference>
<evidence type="ECO:0000256" key="4">
    <source>
        <dbReference type="SAM" id="MobiDB-lite"/>
    </source>
</evidence>
<proteinExistence type="predicted"/>
<dbReference type="PROSITE" id="PS50076">
    <property type="entry name" value="DNAJ_2"/>
    <property type="match status" value="1"/>
</dbReference>
<dbReference type="PROSITE" id="PS00636">
    <property type="entry name" value="DNAJ_1"/>
    <property type="match status" value="1"/>
</dbReference>
<dbReference type="Proteomes" id="UP001199916">
    <property type="component" value="Unassembled WGS sequence"/>
</dbReference>
<feature type="region of interest" description="Disordered" evidence="4">
    <location>
        <begin position="118"/>
        <end position="142"/>
    </location>
</feature>
<dbReference type="SMART" id="SM00271">
    <property type="entry name" value="DnaJ"/>
    <property type="match status" value="1"/>
</dbReference>
<dbReference type="Pfam" id="PF00226">
    <property type="entry name" value="DnaJ"/>
    <property type="match status" value="1"/>
</dbReference>
<dbReference type="PANTHER" id="PTHR44145:SF3">
    <property type="entry name" value="DNAJ HOMOLOG SUBFAMILY A MEMBER 3, MITOCHONDRIAL"/>
    <property type="match status" value="1"/>
</dbReference>
<dbReference type="Gene3D" id="1.10.287.110">
    <property type="entry name" value="DnaJ domain"/>
    <property type="match status" value="1"/>
</dbReference>
<dbReference type="InterPro" id="IPR051938">
    <property type="entry name" value="Apopto_cytoskel_mod"/>
</dbReference>
<accession>A0ABS8YII0</accession>
<protein>
    <submittedName>
        <fullName evidence="6">DnaJ domain-containing protein</fullName>
    </submittedName>
</protein>
<gene>
    <name evidence="6" type="ORF">LQV63_13695</name>
</gene>